<dbReference type="InterPro" id="IPR001119">
    <property type="entry name" value="SLH_dom"/>
</dbReference>
<reference evidence="3 4" key="1">
    <citation type="submission" date="2019-02" db="EMBL/GenBank/DDBJ databases">
        <title>Paenibacillus sp. nov., isolated from surface-sterilized tissue of Thalictrum simplex L.</title>
        <authorList>
            <person name="Tuo L."/>
        </authorList>
    </citation>
    <scope>NUCLEOTIDE SEQUENCE [LARGE SCALE GENOMIC DNA]</scope>
    <source>
        <strain evidence="3 4">N2SHLJ1</strain>
    </source>
</reference>
<evidence type="ECO:0000313" key="4">
    <source>
        <dbReference type="Proteomes" id="UP000293142"/>
    </source>
</evidence>
<dbReference type="InterPro" id="IPR051465">
    <property type="entry name" value="Cell_Envelope_Struct_Comp"/>
</dbReference>
<dbReference type="Pfam" id="PF09134">
    <property type="entry name" value="Invasin_D3"/>
    <property type="match status" value="2"/>
</dbReference>
<dbReference type="Gene3D" id="2.60.40.1080">
    <property type="match status" value="1"/>
</dbReference>
<name>A0A4Q9DLJ6_9BACL</name>
<evidence type="ECO:0000259" key="2">
    <source>
        <dbReference type="PROSITE" id="PS51272"/>
    </source>
</evidence>
<dbReference type="Proteomes" id="UP000293142">
    <property type="component" value="Unassembled WGS sequence"/>
</dbReference>
<organism evidence="3 4">
    <name type="scientific">Paenibacillus thalictri</name>
    <dbReference type="NCBI Taxonomy" id="2527873"/>
    <lineage>
        <taxon>Bacteria</taxon>
        <taxon>Bacillati</taxon>
        <taxon>Bacillota</taxon>
        <taxon>Bacilli</taxon>
        <taxon>Bacillales</taxon>
        <taxon>Paenibacillaceae</taxon>
        <taxon>Paenibacillus</taxon>
    </lineage>
</organism>
<dbReference type="EMBL" id="SIRE01000015">
    <property type="protein sequence ID" value="TBL76065.1"/>
    <property type="molecule type" value="Genomic_DNA"/>
</dbReference>
<comment type="caution">
    <text evidence="3">The sequence shown here is derived from an EMBL/GenBank/DDBJ whole genome shotgun (WGS) entry which is preliminary data.</text>
</comment>
<dbReference type="OrthoDB" id="2491544at2"/>
<dbReference type="PANTHER" id="PTHR43308">
    <property type="entry name" value="OUTER MEMBRANE PROTEIN ALPHA-RELATED"/>
    <property type="match status" value="1"/>
</dbReference>
<feature type="domain" description="SLH" evidence="2">
    <location>
        <begin position="618"/>
        <end position="676"/>
    </location>
</feature>
<dbReference type="InterPro" id="IPR013783">
    <property type="entry name" value="Ig-like_fold"/>
</dbReference>
<accession>A0A4Q9DLJ6</accession>
<protein>
    <recommendedName>
        <fullName evidence="2">SLH domain-containing protein</fullName>
    </recommendedName>
</protein>
<evidence type="ECO:0000313" key="3">
    <source>
        <dbReference type="EMBL" id="TBL76065.1"/>
    </source>
</evidence>
<dbReference type="Gene3D" id="2.60.40.10">
    <property type="entry name" value="Immunoglobulins"/>
    <property type="match status" value="3"/>
</dbReference>
<dbReference type="Pfam" id="PF00395">
    <property type="entry name" value="SLH"/>
    <property type="match status" value="3"/>
</dbReference>
<dbReference type="PANTHER" id="PTHR43308:SF5">
    <property type="entry name" value="S-LAYER PROTEIN _ PEPTIDOGLYCAN ENDO-BETA-N-ACETYLGLUCOSAMINIDASE"/>
    <property type="match status" value="1"/>
</dbReference>
<feature type="domain" description="SLH" evidence="2">
    <location>
        <begin position="744"/>
        <end position="802"/>
    </location>
</feature>
<dbReference type="AlphaFoldDB" id="A0A4Q9DLJ6"/>
<evidence type="ECO:0000256" key="1">
    <source>
        <dbReference type="SAM" id="SignalP"/>
    </source>
</evidence>
<feature type="domain" description="SLH" evidence="2">
    <location>
        <begin position="677"/>
        <end position="740"/>
    </location>
</feature>
<feature type="signal peptide" evidence="1">
    <location>
        <begin position="1"/>
        <end position="37"/>
    </location>
</feature>
<keyword evidence="1" id="KW-0732">Signal</keyword>
<gene>
    <name evidence="3" type="ORF">EYB31_21180</name>
</gene>
<keyword evidence="4" id="KW-1185">Reference proteome</keyword>
<dbReference type="InterPro" id="IPR008964">
    <property type="entry name" value="Invasin/intimin_cell_adhesion"/>
</dbReference>
<sequence>MFMHKRAKACFWTRAVACMMIVMLLLGIVQSEAPAYAADAALKGTVYVNEAVVPADGTSQTHVVLLLKDQFDRDAAISPERITFKTTLGHMDGSVAFSVYGQYTSVLTAPVTAGVALISAEVDGVAVPDIARVSFQAGAPSAAHSVVTANTTSLPADGVSQTAISLLLKDRYGNDVTEQASSLQIFTTLGSVGSVAFETYGRYEARIVSVVYGSVGRISGNPGPVVGPLEIQLNQGAIPAAVPNGSSIPAALSVTYETYGAYKAILTAPTTPGTAQITASLNGVTVPSSVYVTFTESGASTKWTGLQFGESSYPVTAGQMIATSLQAVDSNGLASNVTPYADYRIANSSIATIDSGGIVKAIGKGQTVAIATYGGLTAETAIVVSDNNQGNVYVPGYAGSSSHQPAPALNPVSAGFAIQVVSEDGQAGEPIVISPDELSKGVVYLKISTAGGQIYITAANWKQLAAINPQAMLHIRAGSAAILLPVSEIDSSVFSQKYGLRDEAIVFKVSIREPDRPTYQAMEQSAKSIQAELLASPLEFEIQVTGEDGSSTFIQAFQQYVTRTLPLNADSVPETATGVWWSPATGQFQYVPTTFEQENGRWLAVMKRQGASIYTVINRFETFADIRGHWSSNDVEKMASKLIVQGKSKDAFEPDAAITRAETAALLVRSLGLAETGDKSPFADANGGWYETAVGAAYRAGLISGYDDGTFRPMQNITREEWAAMIVRAMNYTSVKQTGAPAAYSPFTDEPAISRWALDDVRIAGQLGIVEGGGSFRPASLTTRAEAVTMLKRMLQLIRFIP</sequence>
<feature type="chain" id="PRO_5020862298" description="SLH domain-containing protein" evidence="1">
    <location>
        <begin position="38"/>
        <end position="802"/>
    </location>
</feature>
<dbReference type="InterPro" id="IPR015217">
    <property type="entry name" value="Invasin_dom_3"/>
</dbReference>
<dbReference type="PROSITE" id="PS51272">
    <property type="entry name" value="SLH"/>
    <property type="match status" value="3"/>
</dbReference>
<proteinExistence type="predicted"/>
<dbReference type="SUPFAM" id="SSF49373">
    <property type="entry name" value="Invasin/intimin cell-adhesion fragments"/>
    <property type="match status" value="2"/>
</dbReference>